<dbReference type="PROSITE" id="PS00022">
    <property type="entry name" value="EGF_1"/>
    <property type="match status" value="2"/>
</dbReference>
<evidence type="ECO:0000259" key="4">
    <source>
        <dbReference type="PROSITE" id="PS51233"/>
    </source>
</evidence>
<protein>
    <recommendedName>
        <fullName evidence="4">VWFD domain-containing protein</fullName>
    </recommendedName>
</protein>
<dbReference type="GO" id="GO:0005576">
    <property type="term" value="C:extracellular region"/>
    <property type="evidence" value="ECO:0007669"/>
    <property type="project" value="TreeGrafter"/>
</dbReference>
<dbReference type="Gene3D" id="2.60.120.260">
    <property type="entry name" value="Galactose-binding domain-like"/>
    <property type="match status" value="1"/>
</dbReference>
<keyword evidence="1" id="KW-0732">Signal</keyword>
<dbReference type="Pfam" id="PF26129">
    <property type="entry name" value="Vwde"/>
    <property type="match status" value="2"/>
</dbReference>
<evidence type="ECO:0000313" key="5">
    <source>
        <dbReference type="EMBL" id="VDI57403.1"/>
    </source>
</evidence>
<keyword evidence="6" id="KW-1185">Reference proteome</keyword>
<reference evidence="5" key="1">
    <citation type="submission" date="2018-11" db="EMBL/GenBank/DDBJ databases">
        <authorList>
            <person name="Alioto T."/>
            <person name="Alioto T."/>
        </authorList>
    </citation>
    <scope>NUCLEOTIDE SEQUENCE</scope>
</reference>
<evidence type="ECO:0000256" key="1">
    <source>
        <dbReference type="ARBA" id="ARBA00022729"/>
    </source>
</evidence>
<keyword evidence="3" id="KW-0325">Glycoprotein</keyword>
<dbReference type="PANTHER" id="PTHR14949:SF54">
    <property type="entry name" value="VWFD DOMAIN-CONTAINING PROTEIN"/>
    <property type="match status" value="1"/>
</dbReference>
<dbReference type="EMBL" id="UYJE01007724">
    <property type="protein sequence ID" value="VDI57403.1"/>
    <property type="molecule type" value="Genomic_DNA"/>
</dbReference>
<dbReference type="PROSITE" id="PS01186">
    <property type="entry name" value="EGF_2"/>
    <property type="match status" value="2"/>
</dbReference>
<name>A0A8B6G1J1_MYTGA</name>
<dbReference type="Proteomes" id="UP000596742">
    <property type="component" value="Unassembled WGS sequence"/>
</dbReference>
<dbReference type="Pfam" id="PF23106">
    <property type="entry name" value="EGF_Teneurin"/>
    <property type="match status" value="2"/>
</dbReference>
<evidence type="ECO:0000313" key="6">
    <source>
        <dbReference type="Proteomes" id="UP000596742"/>
    </source>
</evidence>
<dbReference type="PANTHER" id="PTHR14949">
    <property type="entry name" value="EGF-LIKE-DOMAIN, MULTIPLE 7, 8"/>
    <property type="match status" value="1"/>
</dbReference>
<dbReference type="FunFam" id="2.10.25.10:FF:000001">
    <property type="entry name" value="Tenascin C"/>
    <property type="match status" value="2"/>
</dbReference>
<evidence type="ECO:0000256" key="3">
    <source>
        <dbReference type="ARBA" id="ARBA00023180"/>
    </source>
</evidence>
<dbReference type="InterPro" id="IPR057774">
    <property type="entry name" value="D8C_UMOD/GP2/OIT3-like"/>
</dbReference>
<dbReference type="InterPro" id="IPR050969">
    <property type="entry name" value="Dev_Signal_Modulators"/>
</dbReference>
<dbReference type="InterPro" id="IPR001846">
    <property type="entry name" value="VWF_type-D"/>
</dbReference>
<dbReference type="GO" id="GO:0009986">
    <property type="term" value="C:cell surface"/>
    <property type="evidence" value="ECO:0007669"/>
    <property type="project" value="TreeGrafter"/>
</dbReference>
<dbReference type="PROSITE" id="PS51233">
    <property type="entry name" value="VWFD"/>
    <property type="match status" value="1"/>
</dbReference>
<dbReference type="InterPro" id="IPR000742">
    <property type="entry name" value="EGF"/>
</dbReference>
<feature type="domain" description="VWFD" evidence="4">
    <location>
        <begin position="369"/>
        <end position="557"/>
    </location>
</feature>
<dbReference type="Pfam" id="PF23283">
    <property type="entry name" value="D8C_UMOD"/>
    <property type="match status" value="1"/>
</dbReference>
<accession>A0A8B6G1J1</accession>
<organism evidence="5 6">
    <name type="scientific">Mytilus galloprovincialis</name>
    <name type="common">Mediterranean mussel</name>
    <dbReference type="NCBI Taxonomy" id="29158"/>
    <lineage>
        <taxon>Eukaryota</taxon>
        <taxon>Metazoa</taxon>
        <taxon>Spiralia</taxon>
        <taxon>Lophotrochozoa</taxon>
        <taxon>Mollusca</taxon>
        <taxon>Bivalvia</taxon>
        <taxon>Autobranchia</taxon>
        <taxon>Pteriomorphia</taxon>
        <taxon>Mytilida</taxon>
        <taxon>Mytiloidea</taxon>
        <taxon>Mytilidae</taxon>
        <taxon>Mytilinae</taxon>
        <taxon>Mytilus</taxon>
    </lineage>
</organism>
<keyword evidence="2" id="KW-1015">Disulfide bond</keyword>
<proteinExistence type="predicted"/>
<dbReference type="AlphaFoldDB" id="A0A8B6G1J1"/>
<comment type="caution">
    <text evidence="5">The sequence shown here is derived from an EMBL/GenBank/DDBJ whole genome shotgun (WGS) entry which is preliminary data.</text>
</comment>
<gene>
    <name evidence="5" type="ORF">MGAL_10B021392</name>
</gene>
<dbReference type="Gene3D" id="2.10.25.10">
    <property type="entry name" value="Laminin"/>
    <property type="match status" value="1"/>
</dbReference>
<evidence type="ECO:0000256" key="2">
    <source>
        <dbReference type="ARBA" id="ARBA00023157"/>
    </source>
</evidence>
<dbReference type="InterPro" id="IPR058727">
    <property type="entry name" value="Helical_Vwde"/>
</dbReference>
<sequence length="1162" mass="129318">MAFIDLNSCTKFETFISATRCPYPSNGACKTAQLLTDSHRSTQFIASNTARLLCDTWVAEGWYRFQPNGKDVTMPMSCVEPNHCGTVTPIWFQGVLPKVQDGATLGKGCLNHGKGAVLQVIYGGTQCCHEPKDICIQNCGGYYVYRLTRVSGCSTAYCADMYPIMNSQPVLENPKCENGDLKFSCKIPYDPTDLQAKLQVVWLVDGKPLSKFGTSQPIIQTLSNGDRITKLDGLNLYGNMGKRVTPSDITIPENGGPQTISLTTSIPHCGILGNTYSCEFAVELKAKDNFQYDQSTNGCRYTFKYNKATKLCEAKIKVLATRDFVKDGDKTHILDFRPIETSSTQNAILPWAKHQLSPIQVHTKDKKKGVCTPVTDPHIKSISGRQVNSYVIGDSVLYRTKASCTKIRPLEVHIQANQDCYPSRKRIFACICGIVAKEGNDIVEINGCTHRKNVFFLSKYKQLNDGTTFHTDVGGRKFYINFPSGARLTVSIDVVNNLLSPINLEIPSDHQNCAEGLCGSFDGKYIDRNGKDWANDSKAVSYDQFPKSWFIPKPQSMFYNKSTVIDQRYSKGHEYCQCLQNVTSCSGSAKNPLTSVFNGNKGLPLLPPKKQTNGKRSFKTETQRTEDNIRKRSILTWPTQSGKTLSYAINVCRKAFQKASLYPHCRENVDDYTVLLDSCTEDIKITDSLTFLDNFVLVYNEACQITIAGDIKYYVTGKNGQLVLPDYVTSDICPSECSMKGKCNQGQCICNSGYHGPDCSVKVGSVPLIHFVYGEDDVDSLCDIRQEDCRTAYVIADNLMYSPDLQCRIRYLKMENGKLVDDKGKGDILVKGMFTSFNELECPLPPSGVSNGAVVGGFKISITTDGQQYSNAETLIIFDSLCQACNEEGNCTMKPNICQIDNKCIRKGEQNSKQQICNPSVSQNSWTIDQRVQEDNIRKRSVLTWPTQSGKTLSYAINVCRKAFQKASLYPHCRENVDDYLVLMDSCTEDIKITDSLNFLDNFVLVYNEACQITIAGDIKYYVTGNNGQLVLPDYVTSNICPSECSMKGRCHQGQCMCNSGYHGPDCSVKVGSVPFIHFVYGEDDVDSLCDIRQEDCQTSYIIADNLMYNPDLQCRVQYLKMENGKLVDDKGKGHILVKGMFTSFNELECSLPPSGVSNGKI</sequence>
<dbReference type="GO" id="GO:0005102">
    <property type="term" value="F:signaling receptor binding"/>
    <property type="evidence" value="ECO:0007669"/>
    <property type="project" value="TreeGrafter"/>
</dbReference>
<dbReference type="OrthoDB" id="6049036at2759"/>